<dbReference type="OrthoDB" id="5355161at2759"/>
<evidence type="ECO:0000256" key="5">
    <source>
        <dbReference type="ARBA" id="ARBA00023242"/>
    </source>
</evidence>
<keyword evidence="3" id="KW-0805">Transcription regulation</keyword>
<accession>A0A6A6DKD7</accession>
<dbReference type="EMBL" id="ML994672">
    <property type="protein sequence ID" value="KAF2178892.1"/>
    <property type="molecule type" value="Genomic_DNA"/>
</dbReference>
<feature type="domain" description="Zn(2)-C6 fungal-type" evidence="7">
    <location>
        <begin position="17"/>
        <end position="47"/>
    </location>
</feature>
<dbReference type="InterPro" id="IPR001138">
    <property type="entry name" value="Zn2Cys6_DnaBD"/>
</dbReference>
<proteinExistence type="predicted"/>
<reference evidence="8" key="1">
    <citation type="journal article" date="2020" name="Stud. Mycol.">
        <title>101 Dothideomycetes genomes: a test case for predicting lifestyles and emergence of pathogens.</title>
        <authorList>
            <person name="Haridas S."/>
            <person name="Albert R."/>
            <person name="Binder M."/>
            <person name="Bloem J."/>
            <person name="Labutti K."/>
            <person name="Salamov A."/>
            <person name="Andreopoulos B."/>
            <person name="Baker S."/>
            <person name="Barry K."/>
            <person name="Bills G."/>
            <person name="Bluhm B."/>
            <person name="Cannon C."/>
            <person name="Castanera R."/>
            <person name="Culley D."/>
            <person name="Daum C."/>
            <person name="Ezra D."/>
            <person name="Gonzalez J."/>
            <person name="Henrissat B."/>
            <person name="Kuo A."/>
            <person name="Liang C."/>
            <person name="Lipzen A."/>
            <person name="Lutzoni F."/>
            <person name="Magnuson J."/>
            <person name="Mondo S."/>
            <person name="Nolan M."/>
            <person name="Ohm R."/>
            <person name="Pangilinan J."/>
            <person name="Park H.-J."/>
            <person name="Ramirez L."/>
            <person name="Alfaro M."/>
            <person name="Sun H."/>
            <person name="Tritt A."/>
            <person name="Yoshinaga Y."/>
            <person name="Zwiers L.-H."/>
            <person name="Turgeon B."/>
            <person name="Goodwin S."/>
            <person name="Spatafora J."/>
            <person name="Crous P."/>
            <person name="Grigoriev I."/>
        </authorList>
    </citation>
    <scope>NUCLEOTIDE SEQUENCE</scope>
    <source>
        <strain evidence="8">CBS 207.26</strain>
    </source>
</reference>
<keyword evidence="2" id="KW-0862">Zinc</keyword>
<name>A0A6A6DKD7_9PEZI</name>
<protein>
    <recommendedName>
        <fullName evidence="7">Zn(2)-C6 fungal-type domain-containing protein</fullName>
    </recommendedName>
</protein>
<evidence type="ECO:0000256" key="3">
    <source>
        <dbReference type="ARBA" id="ARBA00023015"/>
    </source>
</evidence>
<keyword evidence="1" id="KW-0479">Metal-binding</keyword>
<gene>
    <name evidence="8" type="ORF">K469DRAFT_598139</name>
</gene>
<dbReference type="GO" id="GO:0000981">
    <property type="term" value="F:DNA-binding transcription factor activity, RNA polymerase II-specific"/>
    <property type="evidence" value="ECO:0007669"/>
    <property type="project" value="InterPro"/>
</dbReference>
<evidence type="ECO:0000256" key="6">
    <source>
        <dbReference type="SAM" id="MobiDB-lite"/>
    </source>
</evidence>
<evidence type="ECO:0000259" key="7">
    <source>
        <dbReference type="PROSITE" id="PS50048"/>
    </source>
</evidence>
<keyword evidence="4" id="KW-0804">Transcription</keyword>
<keyword evidence="5" id="KW-0539">Nucleus</keyword>
<dbReference type="GO" id="GO:0008270">
    <property type="term" value="F:zinc ion binding"/>
    <property type="evidence" value="ECO:0007669"/>
    <property type="project" value="InterPro"/>
</dbReference>
<dbReference type="CDD" id="cd00067">
    <property type="entry name" value="GAL4"/>
    <property type="match status" value="1"/>
</dbReference>
<evidence type="ECO:0000313" key="8">
    <source>
        <dbReference type="EMBL" id="KAF2178892.1"/>
    </source>
</evidence>
<dbReference type="PANTHER" id="PTHR47660">
    <property type="entry name" value="TRANSCRIPTION FACTOR WITH C2H2 AND ZN(2)-CYS(6) DNA BINDING DOMAIN (EUROFUNG)-RELATED-RELATED"/>
    <property type="match status" value="1"/>
</dbReference>
<feature type="region of interest" description="Disordered" evidence="6">
    <location>
        <begin position="50"/>
        <end position="71"/>
    </location>
</feature>
<evidence type="ECO:0000256" key="1">
    <source>
        <dbReference type="ARBA" id="ARBA00022723"/>
    </source>
</evidence>
<dbReference type="Gene3D" id="4.10.240.10">
    <property type="entry name" value="Zn(2)-C6 fungal-type DNA-binding domain"/>
    <property type="match status" value="1"/>
</dbReference>
<evidence type="ECO:0000256" key="2">
    <source>
        <dbReference type="ARBA" id="ARBA00022833"/>
    </source>
</evidence>
<dbReference type="Proteomes" id="UP000800200">
    <property type="component" value="Unassembled WGS sequence"/>
</dbReference>
<organism evidence="8 9">
    <name type="scientific">Zopfia rhizophila CBS 207.26</name>
    <dbReference type="NCBI Taxonomy" id="1314779"/>
    <lineage>
        <taxon>Eukaryota</taxon>
        <taxon>Fungi</taxon>
        <taxon>Dikarya</taxon>
        <taxon>Ascomycota</taxon>
        <taxon>Pezizomycotina</taxon>
        <taxon>Dothideomycetes</taxon>
        <taxon>Dothideomycetes incertae sedis</taxon>
        <taxon>Zopfiaceae</taxon>
        <taxon>Zopfia</taxon>
    </lineage>
</organism>
<dbReference type="AlphaFoldDB" id="A0A6A6DKD7"/>
<dbReference type="InterPro" id="IPR036864">
    <property type="entry name" value="Zn2-C6_fun-type_DNA-bd_sf"/>
</dbReference>
<keyword evidence="9" id="KW-1185">Reference proteome</keyword>
<sequence>MPPERNRNTNFPGRQKSCTECVKSKRRCDLQQPCCLRCGRQKLICSYPSRPVVDDTPSTQDDSPMSDGIADNGTFPFDIPTLPNHQDTELLDFDFNVGIESIDVLNDLLNNTEPEELALPLVRSNYAPGKQSSASHITSFAYSRINYPIEQMKLALAVMVSENQTPWSHPLLYEDEMPRFLQDAHATCALYIAQNETNAIFVTRHITDRVNELLEMATPTKPLEILARAHALILYQSMHVFGGDIRHNSQVDSTLQHLEASGYAIHNLLQGKTDPPTSPLPLYPSTAARQAWKAFILREACRRTLLIAFQFISMCHLLRGRQSYCSNHEALASHVTYSAHLWKASSAFEFAVAWNEKRHFLVKDLDFTEVLETAQPEDIDVFGRMLLVATMGIDDVKGWFHARGGTF</sequence>
<dbReference type="SUPFAM" id="SSF57701">
    <property type="entry name" value="Zn2/Cys6 DNA-binding domain"/>
    <property type="match status" value="1"/>
</dbReference>
<dbReference type="PROSITE" id="PS50048">
    <property type="entry name" value="ZN2_CY6_FUNGAL_2"/>
    <property type="match status" value="1"/>
</dbReference>
<evidence type="ECO:0000313" key="9">
    <source>
        <dbReference type="Proteomes" id="UP000800200"/>
    </source>
</evidence>
<evidence type="ECO:0000256" key="4">
    <source>
        <dbReference type="ARBA" id="ARBA00023163"/>
    </source>
</evidence>